<proteinExistence type="predicted"/>
<dbReference type="PANTHER" id="PTHR47926">
    <property type="entry name" value="PENTATRICOPEPTIDE REPEAT-CONTAINING PROTEIN"/>
    <property type="match status" value="1"/>
</dbReference>
<evidence type="ECO:0000256" key="1">
    <source>
        <dbReference type="ARBA" id="ARBA00022737"/>
    </source>
</evidence>
<evidence type="ECO:0000313" key="6">
    <source>
        <dbReference type="EMBL" id="KAF8690530.1"/>
    </source>
</evidence>
<feature type="repeat" description="PPR" evidence="3">
    <location>
        <begin position="319"/>
        <end position="353"/>
    </location>
</feature>
<comment type="caution">
    <text evidence="6">The sequence shown here is derived from an EMBL/GenBank/DDBJ whole genome shotgun (WGS) entry which is preliminary data.</text>
</comment>
<evidence type="ECO:0000259" key="5">
    <source>
        <dbReference type="Pfam" id="PF14432"/>
    </source>
</evidence>
<dbReference type="Pfam" id="PF13041">
    <property type="entry name" value="PPR_2"/>
    <property type="match status" value="2"/>
</dbReference>
<dbReference type="OrthoDB" id="442680at2759"/>
<dbReference type="Proteomes" id="UP000636709">
    <property type="component" value="Unassembled WGS sequence"/>
</dbReference>
<evidence type="ECO:0000256" key="2">
    <source>
        <dbReference type="ARBA" id="ARBA00022946"/>
    </source>
</evidence>
<dbReference type="GO" id="GO:0009451">
    <property type="term" value="P:RNA modification"/>
    <property type="evidence" value="ECO:0007669"/>
    <property type="project" value="InterPro"/>
</dbReference>
<reference evidence="6" key="1">
    <citation type="submission" date="2020-07" db="EMBL/GenBank/DDBJ databases">
        <title>Genome sequence and genetic diversity analysis of an under-domesticated orphan crop, white fonio (Digitaria exilis).</title>
        <authorList>
            <person name="Bennetzen J.L."/>
            <person name="Chen S."/>
            <person name="Ma X."/>
            <person name="Wang X."/>
            <person name="Yssel A.E.J."/>
            <person name="Chaluvadi S.R."/>
            <person name="Johnson M."/>
            <person name="Gangashetty P."/>
            <person name="Hamidou F."/>
            <person name="Sanogo M.D."/>
            <person name="Zwaenepoel A."/>
            <person name="Wallace J."/>
            <person name="Van De Peer Y."/>
            <person name="Van Deynze A."/>
        </authorList>
    </citation>
    <scope>NUCLEOTIDE SEQUENCE</scope>
    <source>
        <tissue evidence="6">Leaves</tissue>
    </source>
</reference>
<dbReference type="FunFam" id="1.25.40.10:FF:001921">
    <property type="entry name" value="Pentatricopeptide repeat-containing protein mitochondrial"/>
    <property type="match status" value="1"/>
</dbReference>
<dbReference type="InterPro" id="IPR002885">
    <property type="entry name" value="PPR_rpt"/>
</dbReference>
<keyword evidence="2" id="KW-0809">Transit peptide</keyword>
<dbReference type="InterPro" id="IPR046960">
    <property type="entry name" value="PPR_At4g14850-like_plant"/>
</dbReference>
<evidence type="ECO:0000313" key="7">
    <source>
        <dbReference type="Proteomes" id="UP000636709"/>
    </source>
</evidence>
<feature type="domain" description="DYW" evidence="5">
    <location>
        <begin position="635"/>
        <end position="727"/>
    </location>
</feature>
<dbReference type="NCBIfam" id="TIGR00756">
    <property type="entry name" value="PPR"/>
    <property type="match status" value="5"/>
</dbReference>
<dbReference type="PROSITE" id="PS51375">
    <property type="entry name" value="PPR"/>
    <property type="match status" value="5"/>
</dbReference>
<keyword evidence="7" id="KW-1185">Reference proteome</keyword>
<feature type="repeat" description="PPR" evidence="3">
    <location>
        <begin position="153"/>
        <end position="187"/>
    </location>
</feature>
<dbReference type="InterPro" id="IPR011990">
    <property type="entry name" value="TPR-like_helical_dom_sf"/>
</dbReference>
<dbReference type="GO" id="GO:0008270">
    <property type="term" value="F:zinc ion binding"/>
    <property type="evidence" value="ECO:0007669"/>
    <property type="project" value="InterPro"/>
</dbReference>
<dbReference type="Pfam" id="PF20431">
    <property type="entry name" value="E_motif"/>
    <property type="match status" value="1"/>
</dbReference>
<accession>A0A835EGY4</accession>
<organism evidence="6 7">
    <name type="scientific">Digitaria exilis</name>
    <dbReference type="NCBI Taxonomy" id="1010633"/>
    <lineage>
        <taxon>Eukaryota</taxon>
        <taxon>Viridiplantae</taxon>
        <taxon>Streptophyta</taxon>
        <taxon>Embryophyta</taxon>
        <taxon>Tracheophyta</taxon>
        <taxon>Spermatophyta</taxon>
        <taxon>Magnoliopsida</taxon>
        <taxon>Liliopsida</taxon>
        <taxon>Poales</taxon>
        <taxon>Poaceae</taxon>
        <taxon>PACMAD clade</taxon>
        <taxon>Panicoideae</taxon>
        <taxon>Panicodae</taxon>
        <taxon>Paniceae</taxon>
        <taxon>Anthephorinae</taxon>
        <taxon>Digitaria</taxon>
    </lineage>
</organism>
<dbReference type="InterPro" id="IPR046849">
    <property type="entry name" value="E2_motif"/>
</dbReference>
<dbReference type="Pfam" id="PF01535">
    <property type="entry name" value="PPR"/>
    <property type="match status" value="6"/>
</dbReference>
<feature type="repeat" description="PPR" evidence="3">
    <location>
        <begin position="81"/>
        <end position="115"/>
    </location>
</feature>
<evidence type="ECO:0000256" key="4">
    <source>
        <dbReference type="SAM" id="MobiDB-lite"/>
    </source>
</evidence>
<gene>
    <name evidence="6" type="ORF">HU200_040892</name>
</gene>
<dbReference type="PANTHER" id="PTHR47926:SF494">
    <property type="entry name" value="DYW DOMAIN-CONTAINING PROTEIN"/>
    <property type="match status" value="1"/>
</dbReference>
<name>A0A835EGY4_9POAL</name>
<dbReference type="AlphaFoldDB" id="A0A835EGY4"/>
<feature type="region of interest" description="Disordered" evidence="4">
    <location>
        <begin position="1"/>
        <end position="31"/>
    </location>
</feature>
<feature type="repeat" description="PPR" evidence="3">
    <location>
        <begin position="215"/>
        <end position="249"/>
    </location>
</feature>
<dbReference type="InterPro" id="IPR046848">
    <property type="entry name" value="E_motif"/>
</dbReference>
<protein>
    <recommendedName>
        <fullName evidence="5">DYW domain-containing protein</fullName>
    </recommendedName>
</protein>
<dbReference type="Gene3D" id="1.25.40.10">
    <property type="entry name" value="Tetratricopeptide repeat domain"/>
    <property type="match status" value="4"/>
</dbReference>
<dbReference type="InterPro" id="IPR032867">
    <property type="entry name" value="DYW_dom"/>
</dbReference>
<dbReference type="GO" id="GO:0003723">
    <property type="term" value="F:RNA binding"/>
    <property type="evidence" value="ECO:0007669"/>
    <property type="project" value="InterPro"/>
</dbReference>
<feature type="compositionally biased region" description="Low complexity" evidence="4">
    <location>
        <begin position="7"/>
        <end position="31"/>
    </location>
</feature>
<dbReference type="Pfam" id="PF14432">
    <property type="entry name" value="DYW_deaminase"/>
    <property type="match status" value="1"/>
</dbReference>
<evidence type="ECO:0000256" key="3">
    <source>
        <dbReference type="PROSITE-ProRule" id="PRU00708"/>
    </source>
</evidence>
<sequence length="727" mass="80620">MARAARKAAAAALLSPPLSSSSPSSAALQPRAGRDLLGRKTGVASSGTPQERARSCDLPCWVGARGFHDAGRAFDRTSTRSLPAWTAIISGCARGGRHADGMRAFAEMLGDGGAPTPNAFVLAGVLRCCAGLGDVEPGRRVHGWMLRRGVRQDVVLCNAVLDMYAKCGHHGRARRAFGAMADKDAVSWNIVLSACLQGGDVLGAARLFDESPLRDTTSWNTIISGLVRNGCAAEALDRLRQMVRAGVVFNHYTYSMAFSLASMLSLLGLGRQLHGRVVMSALEDDAFVFCSLMDMYCKCGEMEAGLSIFDRWSWFTGDVKFAWSTMVAGYVQNGREEEALEFFRRMLREGVPAEQFILTSVTAACANAGMVEQGRQVHGFVEKLGHAFDAPLASAIVDMYSKCGSLEDACRMFDRVQAKNVALWTTMLCSYASYGQGRMALEIFNRMNAEKITPNEITLVAVLSACSHSGLVGEGDHYFKLMQEEYGIVPSTEHYNCMVDLYGRAGLLDKAKNFIEENNISHEAIVWKTLLSACRLHKHMEYARLASEKLGQQEQCDGGSYVLMSNMYATNNKWLDSLKLRISMWKRKVRKQPGQSWIHLKNAVHTFVAGDMSHPRSTEIYAYLEKLMERLKEMGYTSRIDLVPHDVEEEQRETALKFHSEKLAIAFGIISTPVGMPLRIFKNLRVCEDCHEAIKFISRAADREIVVRDLYRFHHFKSGSCSCEDFW</sequence>
<dbReference type="Pfam" id="PF20430">
    <property type="entry name" value="Eplus_motif"/>
    <property type="match status" value="1"/>
</dbReference>
<dbReference type="EMBL" id="JACEFO010001972">
    <property type="protein sequence ID" value="KAF8690530.1"/>
    <property type="molecule type" value="Genomic_DNA"/>
</dbReference>
<dbReference type="FunFam" id="1.25.40.10:FF:000305">
    <property type="entry name" value="Pentatricopeptide repeat-containing protein mitochondrial"/>
    <property type="match status" value="1"/>
</dbReference>
<feature type="repeat" description="PPR" evidence="3">
    <location>
        <begin position="420"/>
        <end position="454"/>
    </location>
</feature>
<keyword evidence="1" id="KW-0677">Repeat</keyword>